<sequence length="703" mass="77550">MSEVDESPEVGEVRRQPVNLADLGPAQQDLVRLRQAHLLEVETGFRAGTVLAAEPGEPRPGYDPASTTLGQRRRAKVAELRALGAQARLLGLGQVSERTLERMAAAWRRDGTAGLIDRRLVRLSGGHPSVDQRVAEAIRAVHAETVHRSRISMTTRERLIRQYVAERFGPDVAVPHHTTLRQVWFDWFGAGRARQRYVRSAAATDPAAARVVVHRPGQVVALDTTVLPVQVRDGVFGDPVSVHLTLAMDVYTRSLVGFRLTLLSDTGMDVAMLLREVMTPTPMRPGWGPEIRWAYPGIPAEVVEQLAGYPVAGMPFFAPGTVTTDHGAVYKNHHLVEVQRVLGCNILPARVLRPTDKQTVERAFGAIRSLLLELLLGYTGVDVADRGADPQTDAVYTMDEMEHLLATWIVGLWQRRELGEHAPSWDPGGRHSPNTLFAASLAQHGFAVQVPDPELYYQLLPVHHVKIHGRRGVKIRGLWYDGPALDPHRGTLSSRGGRHRGTWAIHRDPRDCRHVYFADPAPTDQTDRAGQFAPGSMTWHRLRWTGLPSDGDVPAFSDARVQDMLREAARCGLKPRDDLELLPVLLQLIAARLPVPAWPTQLPKRLPKQQRTDRAREATRTSDAARDQPADPIPPIVAVSVQRRTAPSEGGSSGRRRAQPAEPLVVPPRLGDRYRRRSLFLLADDNAATEMPPAGGRAAGGQS</sequence>
<feature type="region of interest" description="Disordered" evidence="1">
    <location>
        <begin position="600"/>
        <end position="670"/>
    </location>
</feature>
<evidence type="ECO:0000259" key="2">
    <source>
        <dbReference type="PROSITE" id="PS50994"/>
    </source>
</evidence>
<dbReference type="RefSeq" id="WP_204015022.1">
    <property type="nucleotide sequence ID" value="NZ_BOPG01000144.1"/>
</dbReference>
<name>A0A8J3ZLH6_9ACTN</name>
<evidence type="ECO:0000256" key="1">
    <source>
        <dbReference type="SAM" id="MobiDB-lite"/>
    </source>
</evidence>
<feature type="region of interest" description="Disordered" evidence="1">
    <location>
        <begin position="682"/>
        <end position="703"/>
    </location>
</feature>
<organism evidence="3 4">
    <name type="scientific">Virgisporangium aurantiacum</name>
    <dbReference type="NCBI Taxonomy" id="175570"/>
    <lineage>
        <taxon>Bacteria</taxon>
        <taxon>Bacillati</taxon>
        <taxon>Actinomycetota</taxon>
        <taxon>Actinomycetes</taxon>
        <taxon>Micromonosporales</taxon>
        <taxon>Micromonosporaceae</taxon>
        <taxon>Virgisporangium</taxon>
    </lineage>
</organism>
<dbReference type="AlphaFoldDB" id="A0A8J3ZLH6"/>
<dbReference type="Gene3D" id="3.30.420.10">
    <property type="entry name" value="Ribonuclease H-like superfamily/Ribonuclease H"/>
    <property type="match status" value="1"/>
</dbReference>
<keyword evidence="4" id="KW-1185">Reference proteome</keyword>
<reference evidence="3" key="1">
    <citation type="submission" date="2021-01" db="EMBL/GenBank/DDBJ databases">
        <title>Whole genome shotgun sequence of Virgisporangium aurantiacum NBRC 16421.</title>
        <authorList>
            <person name="Komaki H."/>
            <person name="Tamura T."/>
        </authorList>
    </citation>
    <scope>NUCLEOTIDE SEQUENCE</scope>
    <source>
        <strain evidence="3">NBRC 16421</strain>
    </source>
</reference>
<dbReference type="EMBL" id="BOPG01000144">
    <property type="protein sequence ID" value="GIJ64983.1"/>
    <property type="molecule type" value="Genomic_DNA"/>
</dbReference>
<dbReference type="SUPFAM" id="SSF53098">
    <property type="entry name" value="Ribonuclease H-like"/>
    <property type="match status" value="1"/>
</dbReference>
<protein>
    <submittedName>
        <fullName evidence="3">Transposase</fullName>
    </submittedName>
</protein>
<dbReference type="InterPro" id="IPR036397">
    <property type="entry name" value="RNaseH_sf"/>
</dbReference>
<accession>A0A8J3ZLH6</accession>
<gene>
    <name evidence="3" type="ORF">Vau01_124990</name>
</gene>
<proteinExistence type="predicted"/>
<dbReference type="Proteomes" id="UP000612585">
    <property type="component" value="Unassembled WGS sequence"/>
</dbReference>
<evidence type="ECO:0000313" key="4">
    <source>
        <dbReference type="Proteomes" id="UP000612585"/>
    </source>
</evidence>
<dbReference type="GO" id="GO:0003676">
    <property type="term" value="F:nucleic acid binding"/>
    <property type="evidence" value="ECO:0007669"/>
    <property type="project" value="InterPro"/>
</dbReference>
<feature type="compositionally biased region" description="Basic and acidic residues" evidence="1">
    <location>
        <begin position="610"/>
        <end position="629"/>
    </location>
</feature>
<dbReference type="GO" id="GO:0015074">
    <property type="term" value="P:DNA integration"/>
    <property type="evidence" value="ECO:0007669"/>
    <property type="project" value="InterPro"/>
</dbReference>
<dbReference type="InterPro" id="IPR001584">
    <property type="entry name" value="Integrase_cat-core"/>
</dbReference>
<dbReference type="InterPro" id="IPR012337">
    <property type="entry name" value="RNaseH-like_sf"/>
</dbReference>
<evidence type="ECO:0000313" key="3">
    <source>
        <dbReference type="EMBL" id="GIJ64983.1"/>
    </source>
</evidence>
<dbReference type="PROSITE" id="PS50994">
    <property type="entry name" value="INTEGRASE"/>
    <property type="match status" value="1"/>
</dbReference>
<comment type="caution">
    <text evidence="3">The sequence shown here is derived from an EMBL/GenBank/DDBJ whole genome shotgun (WGS) entry which is preliminary data.</text>
</comment>
<feature type="domain" description="Integrase catalytic" evidence="2">
    <location>
        <begin position="212"/>
        <end position="441"/>
    </location>
</feature>